<dbReference type="AlphaFoldDB" id="C6X7J2"/>
<dbReference type="RefSeq" id="WP_015830779.1">
    <property type="nucleotide sequence ID" value="NC_012969.1"/>
</dbReference>
<reference evidence="6 7" key="2">
    <citation type="journal article" date="2011" name="J. Bacteriol.">
        <title>Genomes of three methylotrophs from a single niche uncover genetic and metabolic divergence of Methylophilaceae.</title>
        <authorList>
            <person name="Lapidus A."/>
            <person name="Clum A."/>
            <person name="Labutti K."/>
            <person name="Kaluzhnaya M.G."/>
            <person name="Lim S."/>
            <person name="Beck D.A."/>
            <person name="Glavina Del Rio T."/>
            <person name="Nolan M."/>
            <person name="Mavromatis K."/>
            <person name="Huntemann M."/>
            <person name="Lucas S."/>
            <person name="Lidstrom M.E."/>
            <person name="Ivanova N."/>
            <person name="Chistoserdova L."/>
        </authorList>
    </citation>
    <scope>NUCLEOTIDE SEQUENCE [LARGE SCALE GENOMIC DNA]</scope>
    <source>
        <strain evidence="6 7">SIP3-4</strain>
    </source>
</reference>
<proteinExistence type="predicted"/>
<dbReference type="Gene3D" id="1.10.357.10">
    <property type="entry name" value="Tetracycline Repressor, domain 2"/>
    <property type="match status" value="1"/>
</dbReference>
<evidence type="ECO:0000256" key="1">
    <source>
        <dbReference type="ARBA" id="ARBA00023015"/>
    </source>
</evidence>
<dbReference type="PROSITE" id="PS50977">
    <property type="entry name" value="HTH_TETR_2"/>
    <property type="match status" value="1"/>
</dbReference>
<dbReference type="GO" id="GO:0003700">
    <property type="term" value="F:DNA-binding transcription factor activity"/>
    <property type="evidence" value="ECO:0007669"/>
    <property type="project" value="TreeGrafter"/>
</dbReference>
<dbReference type="InterPro" id="IPR009057">
    <property type="entry name" value="Homeodomain-like_sf"/>
</dbReference>
<dbReference type="OrthoDB" id="9816320at2"/>
<dbReference type="SUPFAM" id="SSF46689">
    <property type="entry name" value="Homeodomain-like"/>
    <property type="match status" value="1"/>
</dbReference>
<evidence type="ECO:0000313" key="7">
    <source>
        <dbReference type="Proteomes" id="UP000002743"/>
    </source>
</evidence>
<dbReference type="eggNOG" id="COG1309">
    <property type="taxonomic scope" value="Bacteria"/>
</dbReference>
<keyword evidence="7" id="KW-1185">Reference proteome</keyword>
<protein>
    <submittedName>
        <fullName evidence="6">Transcriptional regulator, TetR family</fullName>
    </submittedName>
</protein>
<dbReference type="KEGG" id="mei:Msip34_2215"/>
<dbReference type="InterPro" id="IPR001647">
    <property type="entry name" value="HTH_TetR"/>
</dbReference>
<evidence type="ECO:0000256" key="4">
    <source>
        <dbReference type="PROSITE-ProRule" id="PRU00335"/>
    </source>
</evidence>
<dbReference type="PANTHER" id="PTHR30055">
    <property type="entry name" value="HTH-TYPE TRANSCRIPTIONAL REGULATOR RUTR"/>
    <property type="match status" value="1"/>
</dbReference>
<keyword evidence="2 4" id="KW-0238">DNA-binding</keyword>
<evidence type="ECO:0000259" key="5">
    <source>
        <dbReference type="PROSITE" id="PS50977"/>
    </source>
</evidence>
<dbReference type="InterPro" id="IPR041669">
    <property type="entry name" value="TetR_C_15"/>
</dbReference>
<accession>C6X7J2</accession>
<dbReference type="EMBL" id="CP001674">
    <property type="protein sequence ID" value="ACT51457.1"/>
    <property type="molecule type" value="Genomic_DNA"/>
</dbReference>
<feature type="DNA-binding region" description="H-T-H motif" evidence="4">
    <location>
        <begin position="43"/>
        <end position="62"/>
    </location>
</feature>
<keyword evidence="1" id="KW-0805">Transcription regulation</keyword>
<dbReference type="PANTHER" id="PTHR30055:SF234">
    <property type="entry name" value="HTH-TYPE TRANSCRIPTIONAL REGULATOR BETI"/>
    <property type="match status" value="1"/>
</dbReference>
<dbReference type="GO" id="GO:0000976">
    <property type="term" value="F:transcription cis-regulatory region binding"/>
    <property type="evidence" value="ECO:0007669"/>
    <property type="project" value="TreeGrafter"/>
</dbReference>
<reference evidence="7" key="1">
    <citation type="submission" date="2009-07" db="EMBL/GenBank/DDBJ databases">
        <title>Complete sequence of chromosome of Methylovorus sp. SIP3-4.</title>
        <authorList>
            <person name="Lucas S."/>
            <person name="Copeland A."/>
            <person name="Lapidus A."/>
            <person name="Glavina del Rio T."/>
            <person name="Tice H."/>
            <person name="Bruce D."/>
            <person name="Goodwin L."/>
            <person name="Pitluck S."/>
            <person name="Clum A."/>
            <person name="Larimer F."/>
            <person name="Land M."/>
            <person name="Hauser L."/>
            <person name="Kyrpides N."/>
            <person name="Mikhailova N."/>
            <person name="Kayluzhnaya M."/>
            <person name="Chistoserdova L."/>
        </authorList>
    </citation>
    <scope>NUCLEOTIDE SEQUENCE [LARGE SCALE GENOMIC DNA]</scope>
    <source>
        <strain evidence="7">SIP3-4</strain>
    </source>
</reference>
<dbReference type="Pfam" id="PF17918">
    <property type="entry name" value="TetR_C_15"/>
    <property type="match status" value="1"/>
</dbReference>
<evidence type="ECO:0000256" key="3">
    <source>
        <dbReference type="ARBA" id="ARBA00023163"/>
    </source>
</evidence>
<sequence length="206" mass="22827">MVKSQRITKPRKQPLQARSRATVDAIMQASTYILNESGWGGLNTNAIAARAGVNIASLYQFFPNKQAVIAELQRRHAASMHEDVRNAMLLMSQQSTLRAALEIVVDMVVKEHRKAPDVHKAIAEELPLSQCDPDNGNNEMLKNMINALQPFMKNVPDPELATYMVGISIQAIVHQVTNEQPALLDKADFVTELVTLAEGFLVRQGK</sequence>
<organism evidence="6 7">
    <name type="scientific">Methylovorus glucosotrophus (strain SIP3-4)</name>
    <dbReference type="NCBI Taxonomy" id="582744"/>
    <lineage>
        <taxon>Bacteria</taxon>
        <taxon>Pseudomonadati</taxon>
        <taxon>Pseudomonadota</taxon>
        <taxon>Betaproteobacteria</taxon>
        <taxon>Nitrosomonadales</taxon>
        <taxon>Methylophilaceae</taxon>
        <taxon>Methylovorus</taxon>
    </lineage>
</organism>
<keyword evidence="3" id="KW-0804">Transcription</keyword>
<dbReference type="Pfam" id="PF00440">
    <property type="entry name" value="TetR_N"/>
    <property type="match status" value="1"/>
</dbReference>
<evidence type="ECO:0000256" key="2">
    <source>
        <dbReference type="ARBA" id="ARBA00023125"/>
    </source>
</evidence>
<dbReference type="Proteomes" id="UP000002743">
    <property type="component" value="Chromosome"/>
</dbReference>
<dbReference type="HOGENOM" id="CLU_069356_46_0_4"/>
<dbReference type="STRING" id="582744.Msip34_2215"/>
<feature type="domain" description="HTH tetR-type" evidence="5">
    <location>
        <begin position="20"/>
        <end position="80"/>
    </location>
</feature>
<name>C6X7J2_METGS</name>
<dbReference type="InterPro" id="IPR050109">
    <property type="entry name" value="HTH-type_TetR-like_transc_reg"/>
</dbReference>
<evidence type="ECO:0000313" key="6">
    <source>
        <dbReference type="EMBL" id="ACT51457.1"/>
    </source>
</evidence>
<gene>
    <name evidence="6" type="ordered locus">Msip34_2215</name>
</gene>
<dbReference type="PRINTS" id="PR00455">
    <property type="entry name" value="HTHTETR"/>
</dbReference>